<feature type="compositionally biased region" description="Low complexity" evidence="1">
    <location>
        <begin position="126"/>
        <end position="135"/>
    </location>
</feature>
<feature type="domain" description="HMG box" evidence="2">
    <location>
        <begin position="177"/>
        <end position="253"/>
    </location>
</feature>
<feature type="compositionally biased region" description="Polar residues" evidence="1">
    <location>
        <begin position="111"/>
        <end position="121"/>
    </location>
</feature>
<dbReference type="SUPFAM" id="SSF47095">
    <property type="entry name" value="HMG-box"/>
    <property type="match status" value="1"/>
</dbReference>
<dbReference type="InterPro" id="IPR036910">
    <property type="entry name" value="HMG_box_dom_sf"/>
</dbReference>
<accession>A0A1Y2CDX8</accession>
<dbReference type="OrthoDB" id="6247875at2759"/>
<dbReference type="EMBL" id="MCGO01000020">
    <property type="protein sequence ID" value="ORY45243.1"/>
    <property type="molecule type" value="Genomic_DNA"/>
</dbReference>
<comment type="caution">
    <text evidence="3">The sequence shown here is derived from an EMBL/GenBank/DDBJ whole genome shotgun (WGS) entry which is preliminary data.</text>
</comment>
<evidence type="ECO:0000256" key="1">
    <source>
        <dbReference type="SAM" id="MobiDB-lite"/>
    </source>
</evidence>
<dbReference type="InterPro" id="IPR009071">
    <property type="entry name" value="HMG_box_dom"/>
</dbReference>
<dbReference type="Gene3D" id="1.10.30.10">
    <property type="entry name" value="High mobility group box domain"/>
    <property type="match status" value="1"/>
</dbReference>
<keyword evidence="4" id="KW-1185">Reference proteome</keyword>
<name>A0A1Y2CDX8_9FUNG</name>
<dbReference type="Proteomes" id="UP000193642">
    <property type="component" value="Unassembled WGS sequence"/>
</dbReference>
<sequence>MIPLEDIMHLLHGCDQVDADPESKSDMQLPGVEDRDAMSDNNCHPTSFPFTQMSRSQSPCPAHIVQENSIVASRFPTPPTELLPQIDSSKTPLHQPLHTPHNPRPTRHTIQKQPSKADTQRPTPLPKGAKLLPLPSTLPPNMATSSESTPDRIHADRKARKNELRRTRRREKNEFCLTKPSNAFILYRKDRMNEVRMMMDSSAARDGRTVFATVSNMCGALWRAESEEIRDAYRIESERLTGEWNLRKARQQQLLVETEGWDQNNYNDVKGPTA</sequence>
<reference evidence="3 4" key="1">
    <citation type="submission" date="2016-07" db="EMBL/GenBank/DDBJ databases">
        <title>Pervasive Adenine N6-methylation of Active Genes in Fungi.</title>
        <authorList>
            <consortium name="DOE Joint Genome Institute"/>
            <person name="Mondo S.J."/>
            <person name="Dannebaum R.O."/>
            <person name="Kuo R.C."/>
            <person name="Labutti K."/>
            <person name="Haridas S."/>
            <person name="Kuo A."/>
            <person name="Salamov A."/>
            <person name="Ahrendt S.R."/>
            <person name="Lipzen A."/>
            <person name="Sullivan W."/>
            <person name="Andreopoulos W.B."/>
            <person name="Clum A."/>
            <person name="Lindquist E."/>
            <person name="Daum C."/>
            <person name="Ramamoorthy G.K."/>
            <person name="Gryganskyi A."/>
            <person name="Culley D."/>
            <person name="Magnuson J.K."/>
            <person name="James T.Y."/>
            <person name="O'Malley M.A."/>
            <person name="Stajich J.E."/>
            <person name="Spatafora J.W."/>
            <person name="Visel A."/>
            <person name="Grigoriev I.V."/>
        </authorList>
    </citation>
    <scope>NUCLEOTIDE SEQUENCE [LARGE SCALE GENOMIC DNA]</scope>
    <source>
        <strain evidence="3 4">JEL800</strain>
    </source>
</reference>
<dbReference type="SMART" id="SM00398">
    <property type="entry name" value="HMG"/>
    <property type="match status" value="1"/>
</dbReference>
<organism evidence="3 4">
    <name type="scientific">Rhizoclosmatium globosum</name>
    <dbReference type="NCBI Taxonomy" id="329046"/>
    <lineage>
        <taxon>Eukaryota</taxon>
        <taxon>Fungi</taxon>
        <taxon>Fungi incertae sedis</taxon>
        <taxon>Chytridiomycota</taxon>
        <taxon>Chytridiomycota incertae sedis</taxon>
        <taxon>Chytridiomycetes</taxon>
        <taxon>Chytridiales</taxon>
        <taxon>Chytriomycetaceae</taxon>
        <taxon>Rhizoclosmatium</taxon>
    </lineage>
</organism>
<feature type="region of interest" description="Disordered" evidence="1">
    <location>
        <begin position="16"/>
        <end position="60"/>
    </location>
</feature>
<protein>
    <recommendedName>
        <fullName evidence="2">HMG box domain-containing protein</fullName>
    </recommendedName>
</protein>
<feature type="compositionally biased region" description="Polar residues" evidence="1">
    <location>
        <begin position="39"/>
        <end position="59"/>
    </location>
</feature>
<evidence type="ECO:0000313" key="4">
    <source>
        <dbReference type="Proteomes" id="UP000193642"/>
    </source>
</evidence>
<dbReference type="AlphaFoldDB" id="A0A1Y2CDX8"/>
<evidence type="ECO:0000313" key="3">
    <source>
        <dbReference type="EMBL" id="ORY45243.1"/>
    </source>
</evidence>
<proteinExistence type="predicted"/>
<evidence type="ECO:0000259" key="2">
    <source>
        <dbReference type="SMART" id="SM00398"/>
    </source>
</evidence>
<gene>
    <name evidence="3" type="ORF">BCR33DRAFT_784648</name>
</gene>
<feature type="compositionally biased region" description="Basic and acidic residues" evidence="1">
    <location>
        <begin position="149"/>
        <end position="164"/>
    </location>
</feature>
<feature type="region of interest" description="Disordered" evidence="1">
    <location>
        <begin position="75"/>
        <end position="164"/>
    </location>
</feature>